<dbReference type="InterPro" id="IPR012341">
    <property type="entry name" value="6hp_glycosidase-like_sf"/>
</dbReference>
<accession>A0A439CN41</accession>
<dbReference type="STRING" id="363999.A0A439CN41"/>
<dbReference type="GO" id="GO:0005509">
    <property type="term" value="F:calcium ion binding"/>
    <property type="evidence" value="ECO:0007669"/>
    <property type="project" value="InterPro"/>
</dbReference>
<dbReference type="FunFam" id="1.50.10.10:FF:000037">
    <property type="entry name" value="alpha-1,2-Mannosidase"/>
    <property type="match status" value="1"/>
</dbReference>
<name>A0A439CN41_9PEZI</name>
<gene>
    <name evidence="10" type="ORF">EKO27_g11520</name>
</gene>
<dbReference type="GO" id="GO:0016020">
    <property type="term" value="C:membrane"/>
    <property type="evidence" value="ECO:0007669"/>
    <property type="project" value="InterPro"/>
</dbReference>
<feature type="compositionally biased region" description="Basic residues" evidence="9">
    <location>
        <begin position="71"/>
        <end position="87"/>
    </location>
</feature>
<evidence type="ECO:0000256" key="4">
    <source>
        <dbReference type="ARBA" id="ARBA00022801"/>
    </source>
</evidence>
<dbReference type="GO" id="GO:0004571">
    <property type="term" value="F:mannosyl-oligosaccharide 1,2-alpha-mannosidase activity"/>
    <property type="evidence" value="ECO:0007669"/>
    <property type="project" value="InterPro"/>
</dbReference>
<feature type="binding site" evidence="6">
    <location>
        <position position="549"/>
    </location>
    <ligand>
        <name>Ca(2+)</name>
        <dbReference type="ChEBI" id="CHEBI:29108"/>
    </ligand>
</feature>
<comment type="cofactor">
    <cofactor evidence="1 6">
        <name>Ca(2+)</name>
        <dbReference type="ChEBI" id="CHEBI:29108"/>
    </cofactor>
</comment>
<evidence type="ECO:0000256" key="1">
    <source>
        <dbReference type="ARBA" id="ARBA00001913"/>
    </source>
</evidence>
<feature type="region of interest" description="Disordered" evidence="9">
    <location>
        <begin position="67"/>
        <end position="106"/>
    </location>
</feature>
<evidence type="ECO:0000256" key="9">
    <source>
        <dbReference type="SAM" id="MobiDB-lite"/>
    </source>
</evidence>
<dbReference type="InterPro" id="IPR001382">
    <property type="entry name" value="Glyco_hydro_47"/>
</dbReference>
<keyword evidence="11" id="KW-1185">Reference proteome</keyword>
<keyword evidence="6" id="KW-0479">Metal-binding</keyword>
<proteinExistence type="inferred from homology"/>
<dbReference type="Gene3D" id="1.50.10.10">
    <property type="match status" value="1"/>
</dbReference>
<evidence type="ECO:0000256" key="8">
    <source>
        <dbReference type="RuleBase" id="RU361193"/>
    </source>
</evidence>
<dbReference type="Pfam" id="PF01532">
    <property type="entry name" value="Glyco_hydro_47"/>
    <property type="match status" value="1"/>
</dbReference>
<dbReference type="GO" id="GO:0005783">
    <property type="term" value="C:endoplasmic reticulum"/>
    <property type="evidence" value="ECO:0007669"/>
    <property type="project" value="TreeGrafter"/>
</dbReference>
<evidence type="ECO:0000256" key="3">
    <source>
        <dbReference type="ARBA" id="ARBA00007658"/>
    </source>
</evidence>
<evidence type="ECO:0000256" key="6">
    <source>
        <dbReference type="PIRSR" id="PIRSR601382-2"/>
    </source>
</evidence>
<dbReference type="PRINTS" id="PR00747">
    <property type="entry name" value="GLYHDRLASE47"/>
</dbReference>
<dbReference type="InterPro" id="IPR050749">
    <property type="entry name" value="Glycosyl_Hydrolase_47"/>
</dbReference>
<feature type="disulfide bond" evidence="7">
    <location>
        <begin position="368"/>
        <end position="397"/>
    </location>
</feature>
<dbReference type="Proteomes" id="UP000286045">
    <property type="component" value="Unassembled WGS sequence"/>
</dbReference>
<dbReference type="AlphaFoldDB" id="A0A439CN41"/>
<comment type="similarity">
    <text evidence="3 8">Belongs to the glycosyl hydrolase 47 family.</text>
</comment>
<dbReference type="PANTHER" id="PTHR11742:SF29">
    <property type="entry name" value="ALPHA-1,2-MANNOSIDASE"/>
    <property type="match status" value="1"/>
</dbReference>
<keyword evidence="6" id="KW-0106">Calcium</keyword>
<dbReference type="EC" id="3.2.1.-" evidence="8"/>
<dbReference type="SUPFAM" id="SSF48225">
    <property type="entry name" value="Seven-hairpin glycosidases"/>
    <property type="match status" value="1"/>
</dbReference>
<comment type="caution">
    <text evidence="10">The sequence shown here is derived from an EMBL/GenBank/DDBJ whole genome shotgun (WGS) entry which is preliminary data.</text>
</comment>
<evidence type="ECO:0000313" key="11">
    <source>
        <dbReference type="Proteomes" id="UP000286045"/>
    </source>
</evidence>
<dbReference type="GO" id="GO:0036503">
    <property type="term" value="P:ERAD pathway"/>
    <property type="evidence" value="ECO:0007669"/>
    <property type="project" value="UniProtKB-ARBA"/>
</dbReference>
<dbReference type="PANTHER" id="PTHR11742">
    <property type="entry name" value="MANNOSYL-OLIGOSACCHARIDE ALPHA-1,2-MANNOSIDASE-RELATED"/>
    <property type="match status" value="1"/>
</dbReference>
<dbReference type="InterPro" id="IPR036026">
    <property type="entry name" value="Seven-hairpin_glycosidases"/>
</dbReference>
<evidence type="ECO:0000256" key="5">
    <source>
        <dbReference type="ARBA" id="ARBA00023157"/>
    </source>
</evidence>
<reference evidence="10 11" key="1">
    <citation type="submission" date="2018-12" db="EMBL/GenBank/DDBJ databases">
        <title>Draft genome sequence of Xylaria grammica IHI A82.</title>
        <authorList>
            <person name="Buettner E."/>
            <person name="Kellner H."/>
        </authorList>
    </citation>
    <scope>NUCLEOTIDE SEQUENCE [LARGE SCALE GENOMIC DNA]</scope>
    <source>
        <strain evidence="10 11">IHI A82</strain>
    </source>
</reference>
<sequence>MGSMESQANMVTRDKYFARRAKVLKDEESRSFDWACKKKAGEREFLVNTIIQALRDEDETVIFRKAATRERHARQTHGRRFPARRRSREGSTRGQKARGKGPVPQELEQLPQFGGWAATLVDSLDTLWIMGLREEFDEAAAAVAEIDFGKSTSRRVNVFKTNIRYLGGLLAAYGLSGRELLLRKAVELGDLLYAGFNMANRMPVDFIDLENAKTGVPLMVEGSVVSASPGTLSLEMTRLSQLTGDPKYYSAVSKVMDVFYRDQHNTRLPGVWPIYVSMLSEDVVSRSQFTLGGCADSLYEYLPKMYALLGGLEQQYEDMSKAFMATADKYFFFRPMVPDGENIPISGNVAVYEDGRVLLDPESEHLTCFISGLFALGGRLFQNKAHVDVGIKLTRGCVYAYHAMPTGIMPERYNMIVCKSRDVCRWTDEVWEQEKKKRPQYKEHLPKGFTTAKDPRYLLRPDAIESVFVLYRVTGRPEFQEAAWDMFTAVKNGTETEYANAAIRDVTKSESIDKEDYMESFWLAETLKYFYLVFSPPDLISLDDYVLNTEAHPFKRPTAPMASRPLP</sequence>
<keyword evidence="5 7" id="KW-1015">Disulfide bond</keyword>
<dbReference type="GO" id="GO:0005975">
    <property type="term" value="P:carbohydrate metabolic process"/>
    <property type="evidence" value="ECO:0007669"/>
    <property type="project" value="InterPro"/>
</dbReference>
<organism evidence="10 11">
    <name type="scientific">Xylaria grammica</name>
    <dbReference type="NCBI Taxonomy" id="363999"/>
    <lineage>
        <taxon>Eukaryota</taxon>
        <taxon>Fungi</taxon>
        <taxon>Dikarya</taxon>
        <taxon>Ascomycota</taxon>
        <taxon>Pezizomycotina</taxon>
        <taxon>Sordariomycetes</taxon>
        <taxon>Xylariomycetidae</taxon>
        <taxon>Xylariales</taxon>
        <taxon>Xylariaceae</taxon>
        <taxon>Xylaria</taxon>
    </lineage>
</organism>
<keyword evidence="4 8" id="KW-0378">Hydrolase</keyword>
<protein>
    <recommendedName>
        <fullName evidence="8">alpha-1,2-Mannosidase</fullName>
        <ecNumber evidence="8">3.2.1.-</ecNumber>
    </recommendedName>
</protein>
<evidence type="ECO:0000256" key="7">
    <source>
        <dbReference type="PIRSR" id="PIRSR601382-3"/>
    </source>
</evidence>
<comment type="pathway">
    <text evidence="2">Protein modification; protein glycosylation.</text>
</comment>
<dbReference type="UniPathway" id="UPA00378"/>
<evidence type="ECO:0000313" key="10">
    <source>
        <dbReference type="EMBL" id="RWA03584.1"/>
    </source>
</evidence>
<keyword evidence="8" id="KW-0326">Glycosidase</keyword>
<evidence type="ECO:0000256" key="2">
    <source>
        <dbReference type="ARBA" id="ARBA00004922"/>
    </source>
</evidence>
<dbReference type="EMBL" id="RYZI01000748">
    <property type="protein sequence ID" value="RWA03584.1"/>
    <property type="molecule type" value="Genomic_DNA"/>
</dbReference>